<proteinExistence type="predicted"/>
<dbReference type="Gene3D" id="1.10.600.10">
    <property type="entry name" value="Farnesyl Diphosphate Synthase"/>
    <property type="match status" value="1"/>
</dbReference>
<organism evidence="1 2">
    <name type="scientific">Aspergillus sclerotialis</name>
    <dbReference type="NCBI Taxonomy" id="2070753"/>
    <lineage>
        <taxon>Eukaryota</taxon>
        <taxon>Fungi</taxon>
        <taxon>Dikarya</taxon>
        <taxon>Ascomycota</taxon>
        <taxon>Pezizomycotina</taxon>
        <taxon>Eurotiomycetes</taxon>
        <taxon>Eurotiomycetidae</taxon>
        <taxon>Eurotiales</taxon>
        <taxon>Aspergillaceae</taxon>
        <taxon>Aspergillus</taxon>
        <taxon>Aspergillus subgen. Polypaecilum</taxon>
    </lineage>
</organism>
<sequence length="320" mass="36061">MLSKITWDTINAFECPGHFSRFPAGIAHNASDVVDALNKAIEISCTPGSKEERKAKTRHLSADNEPFAICHCTAFPDRLIVLSSIIELAWINDDVTEELEHKQSCVKHDILTNSMSLDNLVNAQIGQFNPRETLFGLLVQKACAMDPKAATKIVEVLANYFKTFDSSDEHFVSMAKYTPYRVANSGYWISSYFIRWGIDLTLTDAEYESIRDFDFSMGAVLGLTNDYFSWEVERGQETDRPRNAVPVLMKEYGVSDPIAKTLLKGIIMDEEEKACRLKQKVLESTDSVSPAVLQYIEAIELYVGGSCYWHATAPRYKVQQ</sequence>
<dbReference type="EMBL" id="MVGC01000172">
    <property type="protein sequence ID" value="RJE22361.1"/>
    <property type="molecule type" value="Genomic_DNA"/>
</dbReference>
<dbReference type="Proteomes" id="UP000266188">
    <property type="component" value="Unassembled WGS sequence"/>
</dbReference>
<keyword evidence="2" id="KW-1185">Reference proteome</keyword>
<dbReference type="OrthoDB" id="6921389at2759"/>
<evidence type="ECO:0000313" key="2">
    <source>
        <dbReference type="Proteomes" id="UP000266188"/>
    </source>
</evidence>
<dbReference type="InterPro" id="IPR008949">
    <property type="entry name" value="Isoprenoid_synthase_dom_sf"/>
</dbReference>
<dbReference type="SUPFAM" id="SSF48576">
    <property type="entry name" value="Terpenoid synthases"/>
    <property type="match status" value="1"/>
</dbReference>
<evidence type="ECO:0000313" key="1">
    <source>
        <dbReference type="EMBL" id="RJE22361.1"/>
    </source>
</evidence>
<reference evidence="2" key="1">
    <citation type="submission" date="2017-02" db="EMBL/GenBank/DDBJ databases">
        <authorList>
            <person name="Tafer H."/>
            <person name="Lopandic K."/>
        </authorList>
    </citation>
    <scope>NUCLEOTIDE SEQUENCE [LARGE SCALE GENOMIC DNA]</scope>
    <source>
        <strain evidence="2">CBS 366.77</strain>
    </source>
</reference>
<comment type="caution">
    <text evidence="1">The sequence shown here is derived from an EMBL/GenBank/DDBJ whole genome shotgun (WGS) entry which is preliminary data.</text>
</comment>
<dbReference type="AlphaFoldDB" id="A0A3A2ZZ75"/>
<accession>A0A3A2ZZ75</accession>
<name>A0A3A2ZZ75_9EURO</name>
<protein>
    <recommendedName>
        <fullName evidence="3">Terpenoid synthase</fullName>
    </recommendedName>
</protein>
<dbReference type="STRING" id="2070753.A0A3A2ZZ75"/>
<dbReference type="Pfam" id="PF19086">
    <property type="entry name" value="Terpene_syn_C_2"/>
    <property type="match status" value="1"/>
</dbReference>
<evidence type="ECO:0008006" key="3">
    <source>
        <dbReference type="Google" id="ProtNLM"/>
    </source>
</evidence>
<gene>
    <name evidence="1" type="ORF">PHISCL_05303</name>
</gene>